<feature type="compositionally biased region" description="Polar residues" evidence="4">
    <location>
        <begin position="581"/>
        <end position="590"/>
    </location>
</feature>
<feature type="transmembrane region" description="Helical" evidence="5">
    <location>
        <begin position="55"/>
        <end position="74"/>
    </location>
</feature>
<evidence type="ECO:0000256" key="3">
    <source>
        <dbReference type="ARBA" id="ARBA00023136"/>
    </source>
</evidence>
<comment type="subcellular location">
    <subcellularLocation>
        <location evidence="1">Membrane</location>
    </subcellularLocation>
</comment>
<evidence type="ECO:0000256" key="1">
    <source>
        <dbReference type="ARBA" id="ARBA00004370"/>
    </source>
</evidence>
<dbReference type="AlphaFoldDB" id="X5DMP6"/>
<dbReference type="SUPFAM" id="SSF56601">
    <property type="entry name" value="beta-lactamase/transpeptidase-like"/>
    <property type="match status" value="1"/>
</dbReference>
<evidence type="ECO:0000259" key="6">
    <source>
        <dbReference type="Pfam" id="PF00905"/>
    </source>
</evidence>
<evidence type="ECO:0000313" key="8">
    <source>
        <dbReference type="EMBL" id="AHW64393.1"/>
    </source>
</evidence>
<proteinExistence type="inferred from homology"/>
<keyword evidence="5" id="KW-1133">Transmembrane helix</keyword>
<dbReference type="GO" id="GO:0071555">
    <property type="term" value="P:cell wall organization"/>
    <property type="evidence" value="ECO:0007669"/>
    <property type="project" value="TreeGrafter"/>
</dbReference>
<gene>
    <name evidence="8" type="primary">ftsI</name>
    <name evidence="8" type="ORF">CGLY_09740</name>
</gene>
<dbReference type="HOGENOM" id="CLU_009289_6_5_11"/>
<dbReference type="GO" id="GO:0051301">
    <property type="term" value="P:cell division"/>
    <property type="evidence" value="ECO:0007669"/>
    <property type="project" value="UniProtKB-KW"/>
</dbReference>
<feature type="region of interest" description="Disordered" evidence="4">
    <location>
        <begin position="267"/>
        <end position="295"/>
    </location>
</feature>
<feature type="compositionally biased region" description="Low complexity" evidence="4">
    <location>
        <begin position="24"/>
        <end position="33"/>
    </location>
</feature>
<sequence length="673" mass="72131">MAEDRDRRQYAGRDPRPQRPSRPSRPSSRSTRSGVPGNSWQTLDIGAASFGKRGAAVLIIVVVLVLALLLRLTWVQLVKGPELSAMASEQRTAVITEPAHRGSIVDRNGQRLSYTMEARSLSVHPHLLESFMEDRHELDPESVSAPEERIDEIAEGLPELLNESDNQTDPDAESESSSGSGSSSDDADGVKADDIRDKLTADSTYEVLVRDVDPDVAEKVSEEYPEITVERQDIRQYPNGAVAQNVIGKISRDNEGQFGLELSQDSRLQGTNGSRTVDVGANGLAIPGSTRDRHPAVDGDAYELTLDLEAQTYIQQLVQQAKDRSGAESASAVVLDATSGEVVSMATSDTINPQGNIDEQLEDGKVFGNRVVQDAYEPGSVAKVMTAAAAIEDGKTTPDEVLQVPGSIDMSGVTVKDAWDHGVVPYTTTGIFGKSSNVGTLMLADRVGEESFWDYVQKFGIGQATDLGLPSETSGYVPDLSQWSGGTFANLPIGQGMSMSLLQMASIYQALANDGVRVTPSIIKSVTDAAGNDIPQDEPESVEVVSPETARTVVDMFRAVNQSDPTGVQQGTAPTAGIEGYQTSGKTGTAQQIDPETRAYSNSDYWITYAGIAPADDPRFVVAIMLDDPERGTDGSGGQSAAPLFRDITSWLLDHYNVPLSPEAAPRLTLEAQ</sequence>
<dbReference type="eggNOG" id="COG0768">
    <property type="taxonomic scope" value="Bacteria"/>
</dbReference>
<dbReference type="PANTHER" id="PTHR30627:SF1">
    <property type="entry name" value="PEPTIDOGLYCAN D,D-TRANSPEPTIDASE FTSI"/>
    <property type="match status" value="1"/>
</dbReference>
<dbReference type="InterPro" id="IPR005311">
    <property type="entry name" value="PBP_dimer"/>
</dbReference>
<dbReference type="GO" id="GO:0005886">
    <property type="term" value="C:plasma membrane"/>
    <property type="evidence" value="ECO:0007669"/>
    <property type="project" value="TreeGrafter"/>
</dbReference>
<keyword evidence="5" id="KW-0812">Transmembrane</keyword>
<dbReference type="InterPro" id="IPR036138">
    <property type="entry name" value="PBP_dimer_sf"/>
</dbReference>
<feature type="region of interest" description="Disordered" evidence="4">
    <location>
        <begin position="162"/>
        <end position="191"/>
    </location>
</feature>
<dbReference type="EMBL" id="CP006842">
    <property type="protein sequence ID" value="AHW64393.1"/>
    <property type="molecule type" value="Genomic_DNA"/>
</dbReference>
<keyword evidence="9" id="KW-1185">Reference proteome</keyword>
<dbReference type="Gene3D" id="3.30.450.330">
    <property type="match status" value="1"/>
</dbReference>
<name>X5DMP6_9CORY</name>
<dbReference type="Gene3D" id="3.40.710.10">
    <property type="entry name" value="DD-peptidase/beta-lactamase superfamily"/>
    <property type="match status" value="1"/>
</dbReference>
<dbReference type="Pfam" id="PF03717">
    <property type="entry name" value="PBP_dimer"/>
    <property type="match status" value="1"/>
</dbReference>
<reference evidence="8 9" key="1">
    <citation type="journal article" date="2015" name="Int. J. Syst. Evol. Microbiol.">
        <title>Revisiting Corynebacterium glyciniphilum (ex Kubota et al., 1972) sp. nov., nom. rev., isolated from putrefied banana.</title>
        <authorList>
            <person name="Al-Dilaimi A."/>
            <person name="Bednarz H."/>
            <person name="Lomker A."/>
            <person name="Niehaus K."/>
            <person name="Kalinowski J."/>
            <person name="Ruckert C."/>
        </authorList>
    </citation>
    <scope>NUCLEOTIDE SEQUENCE [LARGE SCALE GENOMIC DNA]</scope>
    <source>
        <strain evidence="8">AJ 3170</strain>
    </source>
</reference>
<dbReference type="STRING" id="1404245.CGLY_09740"/>
<evidence type="ECO:0000256" key="5">
    <source>
        <dbReference type="SAM" id="Phobius"/>
    </source>
</evidence>
<evidence type="ECO:0000313" key="9">
    <source>
        <dbReference type="Proteomes" id="UP000023703"/>
    </source>
</evidence>
<dbReference type="KEGG" id="cgy:CGLY_09740"/>
<dbReference type="Proteomes" id="UP000023703">
    <property type="component" value="Chromosome"/>
</dbReference>
<keyword evidence="8" id="KW-0131">Cell cycle</keyword>
<feature type="compositionally biased region" description="Low complexity" evidence="4">
    <location>
        <begin position="175"/>
        <end position="184"/>
    </location>
</feature>
<feature type="compositionally biased region" description="Basic and acidic residues" evidence="4">
    <location>
        <begin position="1"/>
        <end position="17"/>
    </location>
</feature>
<comment type="similarity">
    <text evidence="2">Belongs to the transpeptidase family.</text>
</comment>
<dbReference type="InterPro" id="IPR001460">
    <property type="entry name" value="PCN-bd_Tpept"/>
</dbReference>
<feature type="domain" description="Penicillin-binding protein dimerisation" evidence="7">
    <location>
        <begin position="97"/>
        <end position="285"/>
    </location>
</feature>
<accession>X5DMP6</accession>
<feature type="region of interest" description="Disordered" evidence="4">
    <location>
        <begin position="1"/>
        <end position="38"/>
    </location>
</feature>
<dbReference type="GO" id="GO:0008658">
    <property type="term" value="F:penicillin binding"/>
    <property type="evidence" value="ECO:0007669"/>
    <property type="project" value="InterPro"/>
</dbReference>
<evidence type="ECO:0000256" key="2">
    <source>
        <dbReference type="ARBA" id="ARBA00007171"/>
    </source>
</evidence>
<dbReference type="SUPFAM" id="SSF56519">
    <property type="entry name" value="Penicillin binding protein dimerisation domain"/>
    <property type="match status" value="1"/>
</dbReference>
<protein>
    <submittedName>
        <fullName evidence="8">Cell division protein FtsI (Penicillin-binding protein 3)</fullName>
    </submittedName>
</protein>
<dbReference type="InterPro" id="IPR012338">
    <property type="entry name" value="Beta-lactam/transpept-like"/>
</dbReference>
<keyword evidence="8" id="KW-0132">Cell division</keyword>
<evidence type="ECO:0000256" key="4">
    <source>
        <dbReference type="SAM" id="MobiDB-lite"/>
    </source>
</evidence>
<feature type="domain" description="Penicillin-binding protein transpeptidase" evidence="6">
    <location>
        <begin position="331"/>
        <end position="649"/>
    </location>
</feature>
<keyword evidence="3 5" id="KW-0472">Membrane</keyword>
<organism evidence="8 9">
    <name type="scientific">Corynebacterium glyciniphilum AJ 3170</name>
    <dbReference type="NCBI Taxonomy" id="1404245"/>
    <lineage>
        <taxon>Bacteria</taxon>
        <taxon>Bacillati</taxon>
        <taxon>Actinomycetota</taxon>
        <taxon>Actinomycetes</taxon>
        <taxon>Mycobacteriales</taxon>
        <taxon>Corynebacteriaceae</taxon>
        <taxon>Corynebacterium</taxon>
    </lineage>
</organism>
<dbReference type="Gene3D" id="3.90.1310.10">
    <property type="entry name" value="Penicillin-binding protein 2a (Domain 2)"/>
    <property type="match status" value="1"/>
</dbReference>
<dbReference type="PANTHER" id="PTHR30627">
    <property type="entry name" value="PEPTIDOGLYCAN D,D-TRANSPEPTIDASE"/>
    <property type="match status" value="1"/>
</dbReference>
<evidence type="ECO:0000259" key="7">
    <source>
        <dbReference type="Pfam" id="PF03717"/>
    </source>
</evidence>
<dbReference type="Pfam" id="PF00905">
    <property type="entry name" value="Transpeptidase"/>
    <property type="match status" value="1"/>
</dbReference>
<feature type="compositionally biased region" description="Polar residues" evidence="4">
    <location>
        <begin position="563"/>
        <end position="573"/>
    </location>
</feature>
<feature type="region of interest" description="Disordered" evidence="4">
    <location>
        <begin position="563"/>
        <end position="590"/>
    </location>
</feature>
<dbReference type="InterPro" id="IPR050515">
    <property type="entry name" value="Beta-lactam/transpept"/>
</dbReference>